<name>A0A336KRD7_CULSO</name>
<protein>
    <submittedName>
        <fullName evidence="2">CSON009774 protein</fullName>
    </submittedName>
</protein>
<dbReference type="EMBL" id="UFQS01000391">
    <property type="protein sequence ID" value="SSX03520.1"/>
    <property type="molecule type" value="Genomic_DNA"/>
</dbReference>
<gene>
    <name evidence="2" type="primary">CSON009774</name>
</gene>
<dbReference type="InterPro" id="IPR004302">
    <property type="entry name" value="Cellulose/chitin-bd_N"/>
</dbReference>
<dbReference type="VEuPathDB" id="VectorBase:CSON009774"/>
<evidence type="ECO:0000259" key="1">
    <source>
        <dbReference type="Pfam" id="PF03067"/>
    </source>
</evidence>
<dbReference type="OMA" id="GHGMLME"/>
<feature type="domain" description="Chitin-binding type-4" evidence="1">
    <location>
        <begin position="2"/>
        <end position="189"/>
    </location>
</feature>
<reference evidence="2" key="1">
    <citation type="submission" date="2018-04" db="EMBL/GenBank/DDBJ databases">
        <authorList>
            <person name="Go L.Y."/>
            <person name="Mitchell J.A."/>
        </authorList>
    </citation>
    <scope>NUCLEOTIDE SEQUENCE</scope>
    <source>
        <tissue evidence="2">Whole organism</tissue>
    </source>
</reference>
<accession>A0A336KRD7</accession>
<proteinExistence type="predicted"/>
<evidence type="ECO:0000313" key="2">
    <source>
        <dbReference type="EMBL" id="SSX03520.1"/>
    </source>
</evidence>
<dbReference type="Pfam" id="PF03067">
    <property type="entry name" value="LPMO_10"/>
    <property type="match status" value="1"/>
</dbReference>
<dbReference type="PANTHER" id="PTHR21113:SF14">
    <property type="entry name" value="LP24064P"/>
    <property type="match status" value="1"/>
</dbReference>
<evidence type="ECO:0000313" key="3">
    <source>
        <dbReference type="EMBL" id="SSX23885.1"/>
    </source>
</evidence>
<dbReference type="EMBL" id="UFQT01000391">
    <property type="protein sequence ID" value="SSX23885.1"/>
    <property type="molecule type" value="Genomic_DNA"/>
</dbReference>
<reference evidence="3" key="2">
    <citation type="submission" date="2018-07" db="EMBL/GenBank/DDBJ databases">
        <authorList>
            <person name="Quirk P.G."/>
            <person name="Krulwich T.A."/>
        </authorList>
    </citation>
    <scope>NUCLEOTIDE SEQUENCE</scope>
</reference>
<sequence>MVLDPVNRASRWRYDENAPKNYDDAALWCGGYWTQHGVNHGKCGLCGDSYSDIRPRKHEIGGSFGQGVITKTYKTNAIITIGVQITVNHKGYFWFDLCNFDLLDGAAKIMEEEECFNEKLLTVNGEEYWYLTSSEAKLYEVHLKLQNTTCNHCILRWTYVAGNNWGTCENGTQALGCGPQEHFRTCSDISIRNTKADQKLGI</sequence>
<organism evidence="2">
    <name type="scientific">Culicoides sonorensis</name>
    <name type="common">Biting midge</name>
    <dbReference type="NCBI Taxonomy" id="179676"/>
    <lineage>
        <taxon>Eukaryota</taxon>
        <taxon>Metazoa</taxon>
        <taxon>Ecdysozoa</taxon>
        <taxon>Arthropoda</taxon>
        <taxon>Hexapoda</taxon>
        <taxon>Insecta</taxon>
        <taxon>Pterygota</taxon>
        <taxon>Neoptera</taxon>
        <taxon>Endopterygota</taxon>
        <taxon>Diptera</taxon>
        <taxon>Nematocera</taxon>
        <taxon>Chironomoidea</taxon>
        <taxon>Ceratopogonidae</taxon>
        <taxon>Ceratopogoninae</taxon>
        <taxon>Culicoides</taxon>
        <taxon>Monoculicoides</taxon>
    </lineage>
</organism>
<dbReference type="PANTHER" id="PTHR21113">
    <property type="entry name" value="AGAP001705-PA"/>
    <property type="match status" value="1"/>
</dbReference>
<dbReference type="AlphaFoldDB" id="A0A336KRD7"/>